<gene>
    <name evidence="1" type="ORF">BKA67DRAFT_678490</name>
</gene>
<accession>A0A9P8UJJ9</accession>
<reference evidence="1" key="1">
    <citation type="journal article" date="2021" name="Nat. Commun.">
        <title>Genetic determinants of endophytism in the Arabidopsis root mycobiome.</title>
        <authorList>
            <person name="Mesny F."/>
            <person name="Miyauchi S."/>
            <person name="Thiergart T."/>
            <person name="Pickel B."/>
            <person name="Atanasova L."/>
            <person name="Karlsson M."/>
            <person name="Huettel B."/>
            <person name="Barry K.W."/>
            <person name="Haridas S."/>
            <person name="Chen C."/>
            <person name="Bauer D."/>
            <person name="Andreopoulos W."/>
            <person name="Pangilinan J."/>
            <person name="LaButti K."/>
            <person name="Riley R."/>
            <person name="Lipzen A."/>
            <person name="Clum A."/>
            <person name="Drula E."/>
            <person name="Henrissat B."/>
            <person name="Kohler A."/>
            <person name="Grigoriev I.V."/>
            <person name="Martin F.M."/>
            <person name="Hacquard S."/>
        </authorList>
    </citation>
    <scope>NUCLEOTIDE SEQUENCE</scope>
    <source>
        <strain evidence="1">MPI-SDFR-AT-0073</strain>
    </source>
</reference>
<dbReference type="RefSeq" id="XP_045957556.1">
    <property type="nucleotide sequence ID" value="XM_046108854.1"/>
</dbReference>
<dbReference type="AlphaFoldDB" id="A0A9P8UJJ9"/>
<name>A0A9P8UJJ9_9PEZI</name>
<evidence type="ECO:0000313" key="2">
    <source>
        <dbReference type="Proteomes" id="UP000758603"/>
    </source>
</evidence>
<dbReference type="GeneID" id="70137745"/>
<evidence type="ECO:0000313" key="1">
    <source>
        <dbReference type="EMBL" id="KAH6653279.1"/>
    </source>
</evidence>
<dbReference type="Proteomes" id="UP000758603">
    <property type="component" value="Unassembled WGS sequence"/>
</dbReference>
<dbReference type="OrthoDB" id="3687641at2759"/>
<dbReference type="EMBL" id="JAGPXC010000005">
    <property type="protein sequence ID" value="KAH6653279.1"/>
    <property type="molecule type" value="Genomic_DNA"/>
</dbReference>
<protein>
    <submittedName>
        <fullName evidence="1">Uncharacterized protein</fullName>
    </submittedName>
</protein>
<proteinExistence type="predicted"/>
<sequence length="197" mass="23192">MSPTHDFESDFITGEDEGVLCKSEGTSLFSMSSTASAFFQKRLRQYTWKDHYFPNSTAEDERLNRLHTDISHFTHRWSRDNLWPRADFTRQHKCVKFDMVNAWAGQRRVDASQPGILTHPIYGIHPRLVTSMTRQDNHNAFYTTVVAAVEVELWMPLWNLNLWFMEDMERRPTPQYSGCGVQIRIVDNSWLLEEIVY</sequence>
<organism evidence="1 2">
    <name type="scientific">Truncatella angustata</name>
    <dbReference type="NCBI Taxonomy" id="152316"/>
    <lineage>
        <taxon>Eukaryota</taxon>
        <taxon>Fungi</taxon>
        <taxon>Dikarya</taxon>
        <taxon>Ascomycota</taxon>
        <taxon>Pezizomycotina</taxon>
        <taxon>Sordariomycetes</taxon>
        <taxon>Xylariomycetidae</taxon>
        <taxon>Amphisphaeriales</taxon>
        <taxon>Sporocadaceae</taxon>
        <taxon>Truncatella</taxon>
    </lineage>
</organism>
<comment type="caution">
    <text evidence="1">The sequence shown here is derived from an EMBL/GenBank/DDBJ whole genome shotgun (WGS) entry which is preliminary data.</text>
</comment>
<keyword evidence="2" id="KW-1185">Reference proteome</keyword>